<feature type="chain" id="PRO_5034094745" evidence="2">
    <location>
        <begin position="21"/>
        <end position="155"/>
    </location>
</feature>
<gene>
    <name evidence="3" type="ORF">EC973_006311</name>
</gene>
<accession>A0A8H7EJT5</accession>
<dbReference type="AlphaFoldDB" id="A0A8H7EJT5"/>
<keyword evidence="2" id="KW-0732">Signal</keyword>
<evidence type="ECO:0000313" key="4">
    <source>
        <dbReference type="Proteomes" id="UP000605846"/>
    </source>
</evidence>
<keyword evidence="4" id="KW-1185">Reference proteome</keyword>
<feature type="region of interest" description="Disordered" evidence="1">
    <location>
        <begin position="122"/>
        <end position="155"/>
    </location>
</feature>
<evidence type="ECO:0000256" key="1">
    <source>
        <dbReference type="SAM" id="MobiDB-lite"/>
    </source>
</evidence>
<proteinExistence type="predicted"/>
<dbReference type="EMBL" id="JABAYA010000393">
    <property type="protein sequence ID" value="KAF7720711.1"/>
    <property type="molecule type" value="Genomic_DNA"/>
</dbReference>
<evidence type="ECO:0000313" key="3">
    <source>
        <dbReference type="EMBL" id="KAF7720711.1"/>
    </source>
</evidence>
<protein>
    <submittedName>
        <fullName evidence="3">Uncharacterized protein</fullName>
    </submittedName>
</protein>
<feature type="signal peptide" evidence="2">
    <location>
        <begin position="1"/>
        <end position="20"/>
    </location>
</feature>
<name>A0A8H7EJT5_9FUNG</name>
<feature type="compositionally biased region" description="Low complexity" evidence="1">
    <location>
        <begin position="127"/>
        <end position="140"/>
    </location>
</feature>
<sequence length="155" mass="15217">MRFGILFAAACLSFGATVQAAVIPNGDDNGLVAQAQSIQGNKQNKDYQPQGGIAIAKRQVEIEAACQRLNALVSSFSPTLESVVASCTGFSAGVPGRAQCPIVTQALEQLGESGIQQCNSAGGAAGANGDATGDAGANGDTTGGAGANNDTTGGA</sequence>
<comment type="caution">
    <text evidence="3">The sequence shown here is derived from an EMBL/GenBank/DDBJ whole genome shotgun (WGS) entry which is preliminary data.</text>
</comment>
<dbReference type="Proteomes" id="UP000605846">
    <property type="component" value="Unassembled WGS sequence"/>
</dbReference>
<evidence type="ECO:0000256" key="2">
    <source>
        <dbReference type="SAM" id="SignalP"/>
    </source>
</evidence>
<organism evidence="3 4">
    <name type="scientific">Apophysomyces ossiformis</name>
    <dbReference type="NCBI Taxonomy" id="679940"/>
    <lineage>
        <taxon>Eukaryota</taxon>
        <taxon>Fungi</taxon>
        <taxon>Fungi incertae sedis</taxon>
        <taxon>Mucoromycota</taxon>
        <taxon>Mucoromycotina</taxon>
        <taxon>Mucoromycetes</taxon>
        <taxon>Mucorales</taxon>
        <taxon>Mucorineae</taxon>
        <taxon>Mucoraceae</taxon>
        <taxon>Apophysomyces</taxon>
    </lineage>
</organism>
<reference evidence="3" key="1">
    <citation type="submission" date="2020-01" db="EMBL/GenBank/DDBJ databases">
        <title>Genome Sequencing of Three Apophysomyces-Like Fungal Strains Confirms a Novel Fungal Genus in the Mucoromycota with divergent Burkholderia-like Endosymbiotic Bacteria.</title>
        <authorList>
            <person name="Stajich J.E."/>
            <person name="Macias A.M."/>
            <person name="Carter-House D."/>
            <person name="Lovett B."/>
            <person name="Kasson L.R."/>
            <person name="Berry K."/>
            <person name="Grigoriev I."/>
            <person name="Chang Y."/>
            <person name="Spatafora J."/>
            <person name="Kasson M.T."/>
        </authorList>
    </citation>
    <scope>NUCLEOTIDE SEQUENCE</scope>
    <source>
        <strain evidence="3">NRRL A-21654</strain>
    </source>
</reference>